<accession>A0A4C1TFY0</accession>
<reference evidence="1 2" key="1">
    <citation type="journal article" date="2019" name="Commun. Biol.">
        <title>The bagworm genome reveals a unique fibroin gene that provides high tensile strength.</title>
        <authorList>
            <person name="Kono N."/>
            <person name="Nakamura H."/>
            <person name="Ohtoshi R."/>
            <person name="Tomita M."/>
            <person name="Numata K."/>
            <person name="Arakawa K."/>
        </authorList>
    </citation>
    <scope>NUCLEOTIDE SEQUENCE [LARGE SCALE GENOMIC DNA]</scope>
</reference>
<sequence length="301" mass="34515">MTSDISHREKLAARDVPILRRDVYTQRVRLARTMGIKSKASRLPYWPGLQFISIARGRRRPAVQVDTRDDSHDLNVLRLIDVADSRSGCCCRLFIREDVTLKFVRERCNDFHISSLQLYDYIDGHESTFVSASSDGALEFGEGRGGVDARMRVKFDSGRQERRRYYTIAPTVMFNCLTINLKYLIEQQEHGNQTVEIHRRYAYFSCSRGALQPTYLFIRNEMVSSPSPLASEKNLRGCKSLRSPPRVAIHRRNCFARYGGNRHVVVTLTSPHLERPVTVIPNVSRLSYCYAFIETIIGCSS</sequence>
<gene>
    <name evidence="1" type="ORF">EVAR_101400_1</name>
</gene>
<dbReference type="Proteomes" id="UP000299102">
    <property type="component" value="Unassembled WGS sequence"/>
</dbReference>
<evidence type="ECO:0000313" key="1">
    <source>
        <dbReference type="EMBL" id="GBP13403.1"/>
    </source>
</evidence>
<keyword evidence="2" id="KW-1185">Reference proteome</keyword>
<dbReference type="AlphaFoldDB" id="A0A4C1TFY0"/>
<evidence type="ECO:0000313" key="2">
    <source>
        <dbReference type="Proteomes" id="UP000299102"/>
    </source>
</evidence>
<comment type="caution">
    <text evidence="1">The sequence shown here is derived from an EMBL/GenBank/DDBJ whole genome shotgun (WGS) entry which is preliminary data.</text>
</comment>
<dbReference type="EMBL" id="BGZK01005295">
    <property type="protein sequence ID" value="GBP13403.1"/>
    <property type="molecule type" value="Genomic_DNA"/>
</dbReference>
<protein>
    <submittedName>
        <fullName evidence="1">Uncharacterized protein</fullName>
    </submittedName>
</protein>
<name>A0A4C1TFY0_EUMVA</name>
<organism evidence="1 2">
    <name type="scientific">Eumeta variegata</name>
    <name type="common">Bagworm moth</name>
    <name type="synonym">Eumeta japonica</name>
    <dbReference type="NCBI Taxonomy" id="151549"/>
    <lineage>
        <taxon>Eukaryota</taxon>
        <taxon>Metazoa</taxon>
        <taxon>Ecdysozoa</taxon>
        <taxon>Arthropoda</taxon>
        <taxon>Hexapoda</taxon>
        <taxon>Insecta</taxon>
        <taxon>Pterygota</taxon>
        <taxon>Neoptera</taxon>
        <taxon>Endopterygota</taxon>
        <taxon>Lepidoptera</taxon>
        <taxon>Glossata</taxon>
        <taxon>Ditrysia</taxon>
        <taxon>Tineoidea</taxon>
        <taxon>Psychidae</taxon>
        <taxon>Oiketicinae</taxon>
        <taxon>Eumeta</taxon>
    </lineage>
</organism>
<proteinExistence type="predicted"/>